<dbReference type="PANTHER" id="PTHR37981:SF1">
    <property type="entry name" value="SGNH HYDROLASE-TYPE ESTERASE DOMAIN-CONTAINING PROTEIN"/>
    <property type="match status" value="1"/>
</dbReference>
<name>A0ABP5V0Q2_9ACTN</name>
<dbReference type="Proteomes" id="UP001501170">
    <property type="component" value="Unassembled WGS sequence"/>
</dbReference>
<proteinExistence type="predicted"/>
<dbReference type="EMBL" id="BAAARB010000021">
    <property type="protein sequence ID" value="GAA2389684.1"/>
    <property type="molecule type" value="Genomic_DNA"/>
</dbReference>
<reference evidence="3" key="1">
    <citation type="journal article" date="2019" name="Int. J. Syst. Evol. Microbiol.">
        <title>The Global Catalogue of Microorganisms (GCM) 10K type strain sequencing project: providing services to taxonomists for standard genome sequencing and annotation.</title>
        <authorList>
            <consortium name="The Broad Institute Genomics Platform"/>
            <consortium name="The Broad Institute Genome Sequencing Center for Infectious Disease"/>
            <person name="Wu L."/>
            <person name="Ma J."/>
        </authorList>
    </citation>
    <scope>NUCLEOTIDE SEQUENCE [LARGE SCALE GENOMIC DNA]</scope>
    <source>
        <strain evidence="3">JCM 16227</strain>
    </source>
</reference>
<evidence type="ECO:0000313" key="2">
    <source>
        <dbReference type="EMBL" id="GAA2389684.1"/>
    </source>
</evidence>
<evidence type="ECO:0000313" key="3">
    <source>
        <dbReference type="Proteomes" id="UP001501170"/>
    </source>
</evidence>
<organism evidence="2 3">
    <name type="scientific">Gordonia cholesterolivorans</name>
    <dbReference type="NCBI Taxonomy" id="559625"/>
    <lineage>
        <taxon>Bacteria</taxon>
        <taxon>Bacillati</taxon>
        <taxon>Actinomycetota</taxon>
        <taxon>Actinomycetes</taxon>
        <taxon>Mycobacteriales</taxon>
        <taxon>Gordoniaceae</taxon>
        <taxon>Gordonia</taxon>
    </lineage>
</organism>
<accession>A0ABP5V0Q2</accession>
<dbReference type="SUPFAM" id="SSF52266">
    <property type="entry name" value="SGNH hydrolase"/>
    <property type="match status" value="1"/>
</dbReference>
<keyword evidence="3" id="KW-1185">Reference proteome</keyword>
<evidence type="ECO:0000259" key="1">
    <source>
        <dbReference type="Pfam" id="PF13472"/>
    </source>
</evidence>
<comment type="caution">
    <text evidence="2">The sequence shown here is derived from an EMBL/GenBank/DDBJ whole genome shotgun (WGS) entry which is preliminary data.</text>
</comment>
<dbReference type="RefSeq" id="WP_346077363.1">
    <property type="nucleotide sequence ID" value="NZ_BAAARB010000021.1"/>
</dbReference>
<protein>
    <submittedName>
        <fullName evidence="2">SGNH/GDSL hydrolase family protein</fullName>
    </submittedName>
</protein>
<gene>
    <name evidence="2" type="ORF">GCM10009855_32250</name>
</gene>
<dbReference type="InterPro" id="IPR037460">
    <property type="entry name" value="SEST-like"/>
</dbReference>
<dbReference type="InterPro" id="IPR013830">
    <property type="entry name" value="SGNH_hydro"/>
</dbReference>
<keyword evidence="2" id="KW-0378">Hydrolase</keyword>
<dbReference type="Gene3D" id="3.40.50.1110">
    <property type="entry name" value="SGNH hydrolase"/>
    <property type="match status" value="1"/>
</dbReference>
<dbReference type="CDD" id="cd01823">
    <property type="entry name" value="SEST_like"/>
    <property type="match status" value="1"/>
</dbReference>
<dbReference type="PANTHER" id="PTHR37981">
    <property type="entry name" value="LIPASE 2"/>
    <property type="match status" value="1"/>
</dbReference>
<dbReference type="GO" id="GO:0016787">
    <property type="term" value="F:hydrolase activity"/>
    <property type="evidence" value="ECO:0007669"/>
    <property type="project" value="UniProtKB-KW"/>
</dbReference>
<feature type="domain" description="SGNH hydrolase-type esterase" evidence="1">
    <location>
        <begin position="57"/>
        <end position="287"/>
    </location>
</feature>
<sequence>MRSSVNRPAAVAAVVVAVVVTAVVGFALSNSRGAAGPSSASVVGTAGRTAPPVNYVAMGSSFAAGPGEGPVVDRRCLRTGDNYPHQVAARLGMRLIDVTCSGSTAAELVTGPVRKHGKIRPQVEAVDHNTRLVTITTGGNDIDFVGRIIAQACNNMRALGLAHCGSGRMPPPPPGPADFGRLEQSLVNAVEAVRARSPLARVVLVDYTPVVAIDAPPCRLLPLLPWEVEQDAQIAAEMSAVNQRVADRTGAQHVTTASLAPLHSACAAEPWIRGYGNKMVFHPNAAGKTGIADLVAAALR</sequence>
<dbReference type="Pfam" id="PF13472">
    <property type="entry name" value="Lipase_GDSL_2"/>
    <property type="match status" value="1"/>
</dbReference>
<dbReference type="InterPro" id="IPR036514">
    <property type="entry name" value="SGNH_hydro_sf"/>
</dbReference>